<keyword evidence="2" id="KW-1185">Reference proteome</keyword>
<accession>A0ACB9QNJ9</accession>
<proteinExistence type="predicted"/>
<dbReference type="Proteomes" id="UP001057402">
    <property type="component" value="Chromosome 6"/>
</dbReference>
<evidence type="ECO:0000313" key="2">
    <source>
        <dbReference type="Proteomes" id="UP001057402"/>
    </source>
</evidence>
<dbReference type="EMBL" id="CM042885">
    <property type="protein sequence ID" value="KAI4365228.1"/>
    <property type="molecule type" value="Genomic_DNA"/>
</dbReference>
<sequence>MMMMMQKNVLREQPEATTTGLGKEKENAEQKLGDMKFLLPPMLNLLFPPPTSGTFPLPDKLFPPRMPYVFPLLPSLYRIPILPPLPQLPPSPSLLSRSHRCHS</sequence>
<organism evidence="1 2">
    <name type="scientific">Melastoma candidum</name>
    <dbReference type="NCBI Taxonomy" id="119954"/>
    <lineage>
        <taxon>Eukaryota</taxon>
        <taxon>Viridiplantae</taxon>
        <taxon>Streptophyta</taxon>
        <taxon>Embryophyta</taxon>
        <taxon>Tracheophyta</taxon>
        <taxon>Spermatophyta</taxon>
        <taxon>Magnoliopsida</taxon>
        <taxon>eudicotyledons</taxon>
        <taxon>Gunneridae</taxon>
        <taxon>Pentapetalae</taxon>
        <taxon>rosids</taxon>
        <taxon>malvids</taxon>
        <taxon>Myrtales</taxon>
        <taxon>Melastomataceae</taxon>
        <taxon>Melastomatoideae</taxon>
        <taxon>Melastomateae</taxon>
        <taxon>Melastoma</taxon>
    </lineage>
</organism>
<gene>
    <name evidence="1" type="ORF">MLD38_021230</name>
</gene>
<name>A0ACB9QNJ9_9MYRT</name>
<reference evidence="2" key="1">
    <citation type="journal article" date="2023" name="Front. Plant Sci.">
        <title>Chromosomal-level genome assembly of Melastoma candidum provides insights into trichome evolution.</title>
        <authorList>
            <person name="Zhong Y."/>
            <person name="Wu W."/>
            <person name="Sun C."/>
            <person name="Zou P."/>
            <person name="Liu Y."/>
            <person name="Dai S."/>
            <person name="Zhou R."/>
        </authorList>
    </citation>
    <scope>NUCLEOTIDE SEQUENCE [LARGE SCALE GENOMIC DNA]</scope>
</reference>
<comment type="caution">
    <text evidence="1">The sequence shown here is derived from an EMBL/GenBank/DDBJ whole genome shotgun (WGS) entry which is preliminary data.</text>
</comment>
<protein>
    <submittedName>
        <fullName evidence="1">Uncharacterized protein</fullName>
    </submittedName>
</protein>
<evidence type="ECO:0000313" key="1">
    <source>
        <dbReference type="EMBL" id="KAI4365228.1"/>
    </source>
</evidence>